<dbReference type="EMBL" id="GL832971">
    <property type="protein sequence ID" value="EGD75195.1"/>
    <property type="molecule type" value="Genomic_DNA"/>
</dbReference>
<proteinExistence type="predicted"/>
<protein>
    <submittedName>
        <fullName evidence="1">Uncharacterized protein</fullName>
    </submittedName>
</protein>
<dbReference type="GeneID" id="16072808"/>
<dbReference type="InParanoid" id="F2UEZ5"/>
<name>F2UEZ5_SALR5</name>
<sequence length="477" mass="49424">MRAHLGLSLHPVVVVLLALLLITTTLTLTLNHRAGVSAAAAAAPSSVADDGPAVVLEEDAAGAFHINTSDPLQHPVYINGVDVLAAARAQQHVIREQQNAVTSLAAKMEGRKAMIRALTAQTELLSKRLCAAGVVQPSIDTTTITGISVPGPDPNGLSKWSGGVLAPNGLIYAMPSNAESVLIIDPSTNTADSTTIPSVFLDDDTTMKTKWVGGVLADNGLIYGIPYSALSVLIIDPKTNTVDATTMAGLAPENDMKWSNGVLADNGLIYSVPYSSTAVLIIDPATNTTDTSTIAGFSIACCKWYMGVLASNGLIYAAPRNADAVLILNPATNTFDLTRIAGLGSGSDRWYDTVLGSNGLIYGIPLRADAVLIIDPATNTTDVTTMAGFDPSVSKWISGIRASNGLIYGLPVSTGAILVINTATNTMHTTTTTLPVTVDSLLPWVGGVFVSNVNGSSGLVYAMPHSADSVLIIDSGC</sequence>
<evidence type="ECO:0000313" key="1">
    <source>
        <dbReference type="EMBL" id="EGD75195.1"/>
    </source>
</evidence>
<reference evidence="1" key="1">
    <citation type="submission" date="2009-08" db="EMBL/GenBank/DDBJ databases">
        <title>Annotation of Salpingoeca rosetta.</title>
        <authorList>
            <consortium name="The Broad Institute Genome Sequencing Platform"/>
            <person name="Russ C."/>
            <person name="Cuomo C."/>
            <person name="Burger G."/>
            <person name="Gray M.W."/>
            <person name="Holland P.W.H."/>
            <person name="King N."/>
            <person name="Lang F.B.F."/>
            <person name="Roger A.J."/>
            <person name="Ruiz-Trillo I."/>
            <person name="Young S.K."/>
            <person name="Zeng Q."/>
            <person name="Gargeya S."/>
            <person name="Alvarado L."/>
            <person name="Berlin A."/>
            <person name="Chapman S.B."/>
            <person name="Chen Z."/>
            <person name="Freedman E."/>
            <person name="Gellesch M."/>
            <person name="Goldberg J."/>
            <person name="Griggs A."/>
            <person name="Gujja S."/>
            <person name="Heilman E."/>
            <person name="Heiman D."/>
            <person name="Howarth C."/>
            <person name="Mehta T."/>
            <person name="Neiman D."/>
            <person name="Pearson M."/>
            <person name="Roberts A."/>
            <person name="Saif S."/>
            <person name="Shea T."/>
            <person name="Shenoy N."/>
            <person name="Sisk P."/>
            <person name="Stolte C."/>
            <person name="Sykes S."/>
            <person name="White J."/>
            <person name="Yandava C."/>
            <person name="Haas B."/>
            <person name="Nusbaum C."/>
            <person name="Birren B."/>
        </authorList>
    </citation>
    <scope>NUCLEOTIDE SEQUENCE [LARGE SCALE GENOMIC DNA]</scope>
    <source>
        <strain evidence="1">ATCC 50818</strain>
    </source>
</reference>
<dbReference type="OrthoDB" id="10260017at2759"/>
<dbReference type="AlphaFoldDB" id="F2UEZ5"/>
<organism evidence="2">
    <name type="scientific">Salpingoeca rosetta (strain ATCC 50818 / BSB-021)</name>
    <dbReference type="NCBI Taxonomy" id="946362"/>
    <lineage>
        <taxon>Eukaryota</taxon>
        <taxon>Choanoflagellata</taxon>
        <taxon>Craspedida</taxon>
        <taxon>Salpingoecidae</taxon>
        <taxon>Salpingoeca</taxon>
    </lineage>
</organism>
<accession>F2UEZ5</accession>
<gene>
    <name evidence="1" type="ORF">PTSG_06848</name>
</gene>
<dbReference type="KEGG" id="sre:PTSG_06848"/>
<dbReference type="RefSeq" id="XP_004992248.1">
    <property type="nucleotide sequence ID" value="XM_004992191.1"/>
</dbReference>
<dbReference type="Proteomes" id="UP000007799">
    <property type="component" value="Unassembled WGS sequence"/>
</dbReference>
<keyword evidence="2" id="KW-1185">Reference proteome</keyword>
<dbReference type="SUPFAM" id="SSF63829">
    <property type="entry name" value="Calcium-dependent phosphotriesterase"/>
    <property type="match status" value="1"/>
</dbReference>
<dbReference type="eggNOG" id="ENOG502S68F">
    <property type="taxonomic scope" value="Eukaryota"/>
</dbReference>
<evidence type="ECO:0000313" key="2">
    <source>
        <dbReference type="Proteomes" id="UP000007799"/>
    </source>
</evidence>